<organism evidence="1 2">
    <name type="scientific">Candidatus Entotheonella gemina</name>
    <dbReference type="NCBI Taxonomy" id="1429439"/>
    <lineage>
        <taxon>Bacteria</taxon>
        <taxon>Pseudomonadati</taxon>
        <taxon>Nitrospinota/Tectimicrobiota group</taxon>
        <taxon>Candidatus Tectimicrobiota</taxon>
        <taxon>Candidatus Entotheonellia</taxon>
        <taxon>Candidatus Entotheonellales</taxon>
        <taxon>Candidatus Entotheonellaceae</taxon>
        <taxon>Candidatus Entotheonella</taxon>
    </lineage>
</organism>
<dbReference type="AlphaFoldDB" id="W4M4R4"/>
<protein>
    <submittedName>
        <fullName evidence="1">Uncharacterized protein</fullName>
    </submittedName>
</protein>
<dbReference type="Proteomes" id="UP000019140">
    <property type="component" value="Unassembled WGS sequence"/>
</dbReference>
<evidence type="ECO:0000313" key="2">
    <source>
        <dbReference type="Proteomes" id="UP000019140"/>
    </source>
</evidence>
<gene>
    <name evidence="1" type="ORF">ETSY2_26080</name>
</gene>
<dbReference type="EMBL" id="AZHX01001087">
    <property type="protein sequence ID" value="ETX04921.1"/>
    <property type="molecule type" value="Genomic_DNA"/>
</dbReference>
<proteinExistence type="predicted"/>
<accession>W4M4R4</accession>
<name>W4M4R4_9BACT</name>
<dbReference type="HOGENOM" id="CLU_2932654_0_0_7"/>
<sequence>MTLKSACHFNLVTVIRCDKIRADQEHDDLGGFKLSQNLFFPCRARTDFSVMPIIDEPLAA</sequence>
<keyword evidence="2" id="KW-1185">Reference proteome</keyword>
<reference evidence="1 2" key="1">
    <citation type="journal article" date="2014" name="Nature">
        <title>An environmental bacterial taxon with a large and distinct metabolic repertoire.</title>
        <authorList>
            <person name="Wilson M.C."/>
            <person name="Mori T."/>
            <person name="Ruckert C."/>
            <person name="Uria A.R."/>
            <person name="Helf M.J."/>
            <person name="Takada K."/>
            <person name="Gernert C."/>
            <person name="Steffens U.A."/>
            <person name="Heycke N."/>
            <person name="Schmitt S."/>
            <person name="Rinke C."/>
            <person name="Helfrich E.J."/>
            <person name="Brachmann A.O."/>
            <person name="Gurgui C."/>
            <person name="Wakimoto T."/>
            <person name="Kracht M."/>
            <person name="Crusemann M."/>
            <person name="Hentschel U."/>
            <person name="Abe I."/>
            <person name="Matsunaga S."/>
            <person name="Kalinowski J."/>
            <person name="Takeyama H."/>
            <person name="Piel J."/>
        </authorList>
    </citation>
    <scope>NUCLEOTIDE SEQUENCE [LARGE SCALE GENOMIC DNA]</scope>
    <source>
        <strain evidence="2">TSY2</strain>
    </source>
</reference>
<evidence type="ECO:0000313" key="1">
    <source>
        <dbReference type="EMBL" id="ETX04921.1"/>
    </source>
</evidence>
<comment type="caution">
    <text evidence="1">The sequence shown here is derived from an EMBL/GenBank/DDBJ whole genome shotgun (WGS) entry which is preliminary data.</text>
</comment>